<keyword evidence="1" id="KW-0812">Transmembrane</keyword>
<dbReference type="Proteomes" id="UP000528824">
    <property type="component" value="Unassembled WGS sequence"/>
</dbReference>
<dbReference type="InterPro" id="IPR052183">
    <property type="entry name" value="IS_Transposase"/>
</dbReference>
<keyword evidence="3" id="KW-1185">Reference proteome</keyword>
<dbReference type="EMBL" id="JACHBC010000009">
    <property type="protein sequence ID" value="MBB5562749.1"/>
    <property type="molecule type" value="Genomic_DNA"/>
</dbReference>
<proteinExistence type="predicted"/>
<feature type="transmembrane region" description="Helical" evidence="1">
    <location>
        <begin position="20"/>
        <end position="38"/>
    </location>
</feature>
<dbReference type="AlphaFoldDB" id="A0A7W8XH07"/>
<comment type="caution">
    <text evidence="2">The sequence shown here is derived from an EMBL/GenBank/DDBJ whole genome shotgun (WGS) entry which is preliminary data.</text>
</comment>
<sequence length="139" mass="15692">MGEDEFDDGQLQEPPLATQIIAYAVWLYFQFPLSLRWIEEMLLERGIVVSYETIRRSGRKCGAAYAKQLRRKKPSQKDIWPIIDLIGGSIPFKAAGVASGLQQRMLALNGRSSSLYHFRFNPSGQGFNAEILPEVMSDP</sequence>
<keyword evidence="1" id="KW-1133">Transmembrane helix</keyword>
<keyword evidence="1" id="KW-0472">Membrane</keyword>
<organism evidence="2 3">
    <name type="scientific">Rhizobium lentis</name>
    <dbReference type="NCBI Taxonomy" id="1138194"/>
    <lineage>
        <taxon>Bacteria</taxon>
        <taxon>Pseudomonadati</taxon>
        <taxon>Pseudomonadota</taxon>
        <taxon>Alphaproteobacteria</taxon>
        <taxon>Hyphomicrobiales</taxon>
        <taxon>Rhizobiaceae</taxon>
        <taxon>Rhizobium/Agrobacterium group</taxon>
        <taxon>Rhizobium</taxon>
    </lineage>
</organism>
<dbReference type="PANTHER" id="PTHR35528">
    <property type="entry name" value="BLL1675 PROTEIN"/>
    <property type="match status" value="1"/>
</dbReference>
<name>A0A7W8XH07_9HYPH</name>
<reference evidence="2 3" key="1">
    <citation type="submission" date="2020-08" db="EMBL/GenBank/DDBJ databases">
        <title>Genomic Encyclopedia of Type Strains, Phase IV (KMG-V): Genome sequencing to study the core and pangenomes of soil and plant-associated prokaryotes.</title>
        <authorList>
            <person name="Whitman W."/>
        </authorList>
    </citation>
    <scope>NUCLEOTIDE SEQUENCE [LARGE SCALE GENOMIC DNA]</scope>
    <source>
        <strain evidence="2 3">SEMIA 4034</strain>
    </source>
</reference>
<evidence type="ECO:0000313" key="3">
    <source>
        <dbReference type="Proteomes" id="UP000528824"/>
    </source>
</evidence>
<protein>
    <recommendedName>
        <fullName evidence="4">Transposase</fullName>
    </recommendedName>
</protein>
<evidence type="ECO:0008006" key="4">
    <source>
        <dbReference type="Google" id="ProtNLM"/>
    </source>
</evidence>
<evidence type="ECO:0000313" key="2">
    <source>
        <dbReference type="EMBL" id="MBB5562749.1"/>
    </source>
</evidence>
<gene>
    <name evidence="2" type="ORF">GGI59_004438</name>
</gene>
<accession>A0A7W8XH07</accession>
<evidence type="ECO:0000256" key="1">
    <source>
        <dbReference type="SAM" id="Phobius"/>
    </source>
</evidence>
<dbReference type="PANTHER" id="PTHR35528:SF3">
    <property type="entry name" value="BLL1675 PROTEIN"/>
    <property type="match status" value="1"/>
</dbReference>